<evidence type="ECO:0000259" key="1">
    <source>
        <dbReference type="PROSITE" id="PS51819"/>
    </source>
</evidence>
<sequence>MTAKIEGFHHVKFPVRDLARSREWYERVLGLDVTHEFPDDDGVVRGVAGTIDGVPVALRVQEAAAAGLAGFDPVCFSIADRAAADAWIVRLDELGVEHPPLFEATTGWMVRFNDPDGTEIRLYSLAKDDGVDHSGERGYAQPVR</sequence>
<dbReference type="InterPro" id="IPR004360">
    <property type="entry name" value="Glyas_Fos-R_dOase_dom"/>
</dbReference>
<dbReference type="InterPro" id="IPR029068">
    <property type="entry name" value="Glyas_Bleomycin-R_OHBP_Dase"/>
</dbReference>
<dbReference type="SUPFAM" id="SSF54593">
    <property type="entry name" value="Glyoxalase/Bleomycin resistance protein/Dihydroxybiphenyl dioxygenase"/>
    <property type="match status" value="1"/>
</dbReference>
<keyword evidence="2" id="KW-0560">Oxidoreductase</keyword>
<dbReference type="Pfam" id="PF00903">
    <property type="entry name" value="Glyoxalase"/>
    <property type="match status" value="1"/>
</dbReference>
<dbReference type="PATRIC" id="fig|749927.5.peg.255"/>
<dbReference type="eggNOG" id="COG0346">
    <property type="taxonomic scope" value="Bacteria"/>
</dbReference>
<dbReference type="InterPro" id="IPR037523">
    <property type="entry name" value="VOC_core"/>
</dbReference>
<protein>
    <submittedName>
        <fullName evidence="2">Glyoxalase/bleomycin resistance protein/dioxygenase</fullName>
    </submittedName>
</protein>
<evidence type="ECO:0000313" key="3">
    <source>
        <dbReference type="Proteomes" id="UP000000328"/>
    </source>
</evidence>
<proteinExistence type="predicted"/>
<keyword evidence="2" id="KW-0223">Dioxygenase</keyword>
<dbReference type="GeneID" id="92868043"/>
<evidence type="ECO:0000313" key="2">
    <source>
        <dbReference type="EMBL" id="ADJ42071.1"/>
    </source>
</evidence>
<dbReference type="EMBL" id="CP002000">
    <property type="protein sequence ID" value="ADJ42071.1"/>
    <property type="molecule type" value="Genomic_DNA"/>
</dbReference>
<dbReference type="KEGG" id="amd:AMED_0248"/>
<dbReference type="Gene3D" id="3.10.180.10">
    <property type="entry name" value="2,3-Dihydroxybiphenyl 1,2-Dioxygenase, domain 1"/>
    <property type="match status" value="1"/>
</dbReference>
<name>A0A0H3CXL5_AMYMU</name>
<dbReference type="Proteomes" id="UP000000328">
    <property type="component" value="Chromosome"/>
</dbReference>
<dbReference type="PROSITE" id="PS51819">
    <property type="entry name" value="VOC"/>
    <property type="match status" value="1"/>
</dbReference>
<dbReference type="AlphaFoldDB" id="A0A0H3CXL5"/>
<reference evidence="2 3" key="1">
    <citation type="journal article" date="2010" name="Cell Res.">
        <title>Complete genome sequence of the rifamycin SV-producing Amycolatopsis mediterranei U32 revealed its genetic characteristics in phylogeny and metabolism.</title>
        <authorList>
            <person name="Zhao W."/>
            <person name="Zhong Y."/>
            <person name="Yuan H."/>
            <person name="Wang J."/>
            <person name="Zheng H."/>
            <person name="Wang Y."/>
            <person name="Cen X."/>
            <person name="Xu F."/>
            <person name="Bai J."/>
            <person name="Han X."/>
            <person name="Lu G."/>
            <person name="Zhu Y."/>
            <person name="Shao Z."/>
            <person name="Yan H."/>
            <person name="Li C."/>
            <person name="Peng N."/>
            <person name="Zhang Z."/>
            <person name="Zhang Y."/>
            <person name="Lin W."/>
            <person name="Fan Y."/>
            <person name="Qin Z."/>
            <person name="Hu Y."/>
            <person name="Zhu B."/>
            <person name="Wang S."/>
            <person name="Ding X."/>
            <person name="Zhao G.P."/>
        </authorList>
    </citation>
    <scope>NUCLEOTIDE SEQUENCE [LARGE SCALE GENOMIC DNA]</scope>
    <source>
        <strain evidence="3">U-32</strain>
    </source>
</reference>
<feature type="domain" description="VOC" evidence="1">
    <location>
        <begin position="7"/>
        <end position="125"/>
    </location>
</feature>
<dbReference type="GO" id="GO:0051213">
    <property type="term" value="F:dioxygenase activity"/>
    <property type="evidence" value="ECO:0007669"/>
    <property type="project" value="UniProtKB-KW"/>
</dbReference>
<accession>A0A0H3CXL5</accession>
<dbReference type="RefSeq" id="WP_013222198.1">
    <property type="nucleotide sequence ID" value="NC_014318.1"/>
</dbReference>
<gene>
    <name evidence="2" type="primary">yaeR</name>
    <name evidence="2" type="ordered locus">AMED_0248</name>
</gene>
<dbReference type="HOGENOM" id="CLU_046006_9_2_11"/>
<dbReference type="OrthoDB" id="317332at2"/>
<organism evidence="2 3">
    <name type="scientific">Amycolatopsis mediterranei (strain U-32)</name>
    <dbReference type="NCBI Taxonomy" id="749927"/>
    <lineage>
        <taxon>Bacteria</taxon>
        <taxon>Bacillati</taxon>
        <taxon>Actinomycetota</taxon>
        <taxon>Actinomycetes</taxon>
        <taxon>Pseudonocardiales</taxon>
        <taxon>Pseudonocardiaceae</taxon>
        <taxon>Amycolatopsis</taxon>
    </lineage>
</organism>